<accession>A0A0R0AYW0</accession>
<dbReference type="InterPro" id="IPR003374">
    <property type="entry name" value="ApbE-like_sf"/>
</dbReference>
<dbReference type="GO" id="GO:0046872">
    <property type="term" value="F:metal ion binding"/>
    <property type="evidence" value="ECO:0007669"/>
    <property type="project" value="UniProtKB-UniRule"/>
</dbReference>
<reference evidence="13 14" key="1">
    <citation type="submission" date="2015-10" db="EMBL/GenBank/DDBJ databases">
        <title>Genome sequencing and analysis of members of genus Stenotrophomonas.</title>
        <authorList>
            <person name="Patil P.P."/>
            <person name="Midha S."/>
            <person name="Patil P.B."/>
        </authorList>
    </citation>
    <scope>NUCLEOTIDE SEQUENCE [LARGE SCALE GENOMIC DNA]</scope>
    <source>
        <strain evidence="13 14">JCM 16536</strain>
    </source>
</reference>
<dbReference type="SUPFAM" id="SSF143631">
    <property type="entry name" value="ApbE-like"/>
    <property type="match status" value="1"/>
</dbReference>
<evidence type="ECO:0000313" key="14">
    <source>
        <dbReference type="Proteomes" id="UP000051802"/>
    </source>
</evidence>
<comment type="catalytic activity">
    <reaction evidence="10 11">
        <text>L-threonyl-[protein] + FAD = FMN-L-threonyl-[protein] + AMP + H(+)</text>
        <dbReference type="Rhea" id="RHEA:36847"/>
        <dbReference type="Rhea" id="RHEA-COMP:11060"/>
        <dbReference type="Rhea" id="RHEA-COMP:11061"/>
        <dbReference type="ChEBI" id="CHEBI:15378"/>
        <dbReference type="ChEBI" id="CHEBI:30013"/>
        <dbReference type="ChEBI" id="CHEBI:57692"/>
        <dbReference type="ChEBI" id="CHEBI:74257"/>
        <dbReference type="ChEBI" id="CHEBI:456215"/>
        <dbReference type="EC" id="2.7.1.180"/>
    </reaction>
</comment>
<dbReference type="PANTHER" id="PTHR30040:SF2">
    <property type="entry name" value="FAD:PROTEIN FMN TRANSFERASE"/>
    <property type="match status" value="1"/>
</dbReference>
<dbReference type="RefSeq" id="WP_057643751.1">
    <property type="nucleotide sequence ID" value="NZ_LLXU01000049.1"/>
</dbReference>
<dbReference type="PIRSF" id="PIRSF006268">
    <property type="entry name" value="ApbE"/>
    <property type="match status" value="1"/>
</dbReference>
<keyword evidence="6 11" id="KW-0479">Metal-binding</keyword>
<evidence type="ECO:0000256" key="8">
    <source>
        <dbReference type="ARBA" id="ARBA00022842"/>
    </source>
</evidence>
<dbReference type="AlphaFoldDB" id="A0A0R0AYW0"/>
<keyword evidence="8 11" id="KW-0460">Magnesium</keyword>
<dbReference type="Gene3D" id="3.10.520.10">
    <property type="entry name" value="ApbE-like domains"/>
    <property type="match status" value="1"/>
</dbReference>
<protein>
    <recommendedName>
        <fullName evidence="3 11">FAD:protein FMN transferase</fullName>
        <ecNumber evidence="2 11">2.7.1.180</ecNumber>
    </recommendedName>
    <alternativeName>
        <fullName evidence="9 11">Flavin transferase</fullName>
    </alternativeName>
</protein>
<feature type="binding site" evidence="12">
    <location>
        <position position="159"/>
    </location>
    <ligand>
        <name>Mg(2+)</name>
        <dbReference type="ChEBI" id="CHEBI:18420"/>
    </ligand>
</feature>
<evidence type="ECO:0000256" key="4">
    <source>
        <dbReference type="ARBA" id="ARBA00022630"/>
    </source>
</evidence>
<dbReference type="EC" id="2.7.1.180" evidence="2 11"/>
<keyword evidence="5 11" id="KW-0808">Transferase</keyword>
<evidence type="ECO:0000256" key="10">
    <source>
        <dbReference type="ARBA" id="ARBA00048540"/>
    </source>
</evidence>
<evidence type="ECO:0000256" key="7">
    <source>
        <dbReference type="ARBA" id="ARBA00022827"/>
    </source>
</evidence>
<dbReference type="EMBL" id="LLXU01000049">
    <property type="protein sequence ID" value="KRG46974.1"/>
    <property type="molecule type" value="Genomic_DNA"/>
</dbReference>
<dbReference type="Proteomes" id="UP000051802">
    <property type="component" value="Unassembled WGS sequence"/>
</dbReference>
<organism evidence="13 14">
    <name type="scientific">Stenotrophomonas panacihumi</name>
    <dbReference type="NCBI Taxonomy" id="676599"/>
    <lineage>
        <taxon>Bacteria</taxon>
        <taxon>Pseudomonadati</taxon>
        <taxon>Pseudomonadota</taxon>
        <taxon>Gammaproteobacteria</taxon>
        <taxon>Lysobacterales</taxon>
        <taxon>Lysobacteraceae</taxon>
        <taxon>Stenotrophomonas</taxon>
    </lineage>
</organism>
<evidence type="ECO:0000313" key="13">
    <source>
        <dbReference type="EMBL" id="KRG46974.1"/>
    </source>
</evidence>
<evidence type="ECO:0000256" key="1">
    <source>
        <dbReference type="ARBA" id="ARBA00008282"/>
    </source>
</evidence>
<keyword evidence="14" id="KW-1185">Reference proteome</keyword>
<evidence type="ECO:0000256" key="3">
    <source>
        <dbReference type="ARBA" id="ARBA00016337"/>
    </source>
</evidence>
<dbReference type="InterPro" id="IPR024932">
    <property type="entry name" value="ApbE"/>
</dbReference>
<dbReference type="PANTHER" id="PTHR30040">
    <property type="entry name" value="THIAMINE BIOSYNTHESIS LIPOPROTEIN APBE"/>
    <property type="match status" value="1"/>
</dbReference>
<dbReference type="OrthoDB" id="9778595at2"/>
<comment type="cofactor">
    <cofactor evidence="12">
        <name>Mg(2+)</name>
        <dbReference type="ChEBI" id="CHEBI:18420"/>
    </cofactor>
    <cofactor evidence="12">
        <name>Mn(2+)</name>
        <dbReference type="ChEBI" id="CHEBI:29035"/>
    </cofactor>
    <text evidence="12">Magnesium. Can also use manganese.</text>
</comment>
<evidence type="ECO:0000256" key="9">
    <source>
        <dbReference type="ARBA" id="ARBA00031306"/>
    </source>
</evidence>
<evidence type="ECO:0000256" key="5">
    <source>
        <dbReference type="ARBA" id="ARBA00022679"/>
    </source>
</evidence>
<evidence type="ECO:0000256" key="6">
    <source>
        <dbReference type="ARBA" id="ARBA00022723"/>
    </source>
</evidence>
<keyword evidence="4 11" id="KW-0285">Flavoprotein</keyword>
<evidence type="ECO:0000256" key="11">
    <source>
        <dbReference type="PIRNR" id="PIRNR006268"/>
    </source>
</evidence>
<feature type="binding site" evidence="12">
    <location>
        <position position="276"/>
    </location>
    <ligand>
        <name>Mg(2+)</name>
        <dbReference type="ChEBI" id="CHEBI:18420"/>
    </ligand>
</feature>
<comment type="caution">
    <text evidence="13">The sequence shown here is derived from an EMBL/GenBank/DDBJ whole genome shotgun (WGS) entry which is preliminary data.</text>
</comment>
<feature type="binding site" evidence="12">
    <location>
        <position position="280"/>
    </location>
    <ligand>
        <name>Mg(2+)</name>
        <dbReference type="ChEBI" id="CHEBI:18420"/>
    </ligand>
</feature>
<dbReference type="Pfam" id="PF02424">
    <property type="entry name" value="ApbE"/>
    <property type="match status" value="1"/>
</dbReference>
<evidence type="ECO:0000256" key="12">
    <source>
        <dbReference type="PIRSR" id="PIRSR006268-2"/>
    </source>
</evidence>
<sequence length="327" mass="35047">MNHDTLLDREVAGLGGTTMGTTWGVRLSVRRGRDLHGLHAGIQATLDDVVAQMSNWEADSDISRYNRAARGTLQRLPTGFAHVMSVALEVAQASQGAFDPTLGPMVALWGFGASRGPMRVPSDAERAATATRVGWCRLVWDAGSRELLQPGGMELDLSAIAKGYGVDAVAAYLRHAGVEAALVEVGGELYGYGDKPDGQPWRVLVESAPEEDLASELPPRVLTLRDLAVATSGDRWHHFDANDERYSHTFDPRLRRPVPRAPAAVTVAAADTTRADAWATAMTVLGPEQGLALAERLQLAVRFLARDAGGLRESMSSAFEALLEATA</sequence>
<proteinExistence type="inferred from homology"/>
<comment type="similarity">
    <text evidence="1 11">Belongs to the ApbE family.</text>
</comment>
<gene>
    <name evidence="13" type="ORF">ARC20_03785</name>
</gene>
<evidence type="ECO:0000256" key="2">
    <source>
        <dbReference type="ARBA" id="ARBA00011955"/>
    </source>
</evidence>
<keyword evidence="7 11" id="KW-0274">FAD</keyword>
<dbReference type="GO" id="GO:0016740">
    <property type="term" value="F:transferase activity"/>
    <property type="evidence" value="ECO:0007669"/>
    <property type="project" value="UniProtKB-UniRule"/>
</dbReference>
<name>A0A0R0AYW0_9GAMM</name>
<dbReference type="STRING" id="676599.ARC20_03785"/>